<keyword evidence="3" id="KW-1185">Reference proteome</keyword>
<evidence type="ECO:0000313" key="2">
    <source>
        <dbReference type="EMBL" id="NME69135.1"/>
    </source>
</evidence>
<dbReference type="AlphaFoldDB" id="A0A7X9RUV5"/>
<organism evidence="2 3">
    <name type="scientific">Flammeovirga aprica JL-4</name>
    <dbReference type="NCBI Taxonomy" id="694437"/>
    <lineage>
        <taxon>Bacteria</taxon>
        <taxon>Pseudomonadati</taxon>
        <taxon>Bacteroidota</taxon>
        <taxon>Cytophagia</taxon>
        <taxon>Cytophagales</taxon>
        <taxon>Flammeovirgaceae</taxon>
        <taxon>Flammeovirga</taxon>
    </lineage>
</organism>
<keyword evidence="1" id="KW-0472">Membrane</keyword>
<sequence>MQTTSVFKSSTYYLILSLFLMSNSCINFPVFIENTTENSFKIEAEYYSKSKRGYELKGKGMERVSANSESYVSIQKGRYSSLNQLDSIFIKVTPTGNIINKKVMIQKRLINSEAPQFITLQFDTDTLFVNLPRSFSAFPLGIKYNPKRN</sequence>
<proteinExistence type="predicted"/>
<accession>A0A7X9RUV5</accession>
<feature type="transmembrane region" description="Helical" evidence="1">
    <location>
        <begin position="12"/>
        <end position="32"/>
    </location>
</feature>
<protein>
    <submittedName>
        <fullName evidence="2">Uncharacterized protein</fullName>
    </submittedName>
</protein>
<keyword evidence="1" id="KW-0812">Transmembrane</keyword>
<gene>
    <name evidence="2" type="ORF">HHU12_14260</name>
</gene>
<dbReference type="Proteomes" id="UP000576082">
    <property type="component" value="Unassembled WGS sequence"/>
</dbReference>
<evidence type="ECO:0000256" key="1">
    <source>
        <dbReference type="SAM" id="Phobius"/>
    </source>
</evidence>
<comment type="caution">
    <text evidence="2">The sequence shown here is derived from an EMBL/GenBank/DDBJ whole genome shotgun (WGS) entry which is preliminary data.</text>
</comment>
<dbReference type="RefSeq" id="WP_169657419.1">
    <property type="nucleotide sequence ID" value="NZ_JABANE010000035.1"/>
</dbReference>
<name>A0A7X9RUV5_9BACT</name>
<keyword evidence="1" id="KW-1133">Transmembrane helix</keyword>
<evidence type="ECO:0000313" key="3">
    <source>
        <dbReference type="Proteomes" id="UP000576082"/>
    </source>
</evidence>
<reference evidence="2 3" key="1">
    <citation type="submission" date="2020-04" db="EMBL/GenBank/DDBJ databases">
        <title>Flammeovirga sp. SR4, a novel species isolated from seawater.</title>
        <authorList>
            <person name="Wang X."/>
        </authorList>
    </citation>
    <scope>NUCLEOTIDE SEQUENCE [LARGE SCALE GENOMIC DNA]</scope>
    <source>
        <strain evidence="2 3">ATCC 23126</strain>
    </source>
</reference>
<dbReference type="EMBL" id="JABANE010000035">
    <property type="protein sequence ID" value="NME69135.1"/>
    <property type="molecule type" value="Genomic_DNA"/>
</dbReference>